<keyword evidence="3" id="KW-1185">Reference proteome</keyword>
<dbReference type="GO" id="GO:0005829">
    <property type="term" value="C:cytosol"/>
    <property type="evidence" value="ECO:0007669"/>
    <property type="project" value="TreeGrafter"/>
</dbReference>
<dbReference type="Gene3D" id="3.30.1330.40">
    <property type="entry name" value="RutC-like"/>
    <property type="match status" value="1"/>
</dbReference>
<dbReference type="Proteomes" id="UP000703269">
    <property type="component" value="Unassembled WGS sequence"/>
</dbReference>
<evidence type="ECO:0000313" key="3">
    <source>
        <dbReference type="Proteomes" id="UP000703269"/>
    </source>
</evidence>
<dbReference type="CDD" id="cd00448">
    <property type="entry name" value="YjgF_YER057c_UK114_family"/>
    <property type="match status" value="1"/>
</dbReference>
<name>A0A9P3LA60_9APHY</name>
<dbReference type="GO" id="GO:0005739">
    <property type="term" value="C:mitochondrion"/>
    <property type="evidence" value="ECO:0007669"/>
    <property type="project" value="TreeGrafter"/>
</dbReference>
<dbReference type="PANTHER" id="PTHR11803">
    <property type="entry name" value="2-IMINOBUTANOATE/2-IMINOPROPANOATE DEAMINASE RIDA"/>
    <property type="match status" value="1"/>
</dbReference>
<evidence type="ECO:0000313" key="2">
    <source>
        <dbReference type="EMBL" id="GJE86442.1"/>
    </source>
</evidence>
<comment type="caution">
    <text evidence="2">The sequence shown here is derived from an EMBL/GenBank/DDBJ whole genome shotgun (WGS) entry which is preliminary data.</text>
</comment>
<dbReference type="Pfam" id="PF01042">
    <property type="entry name" value="Ribonuc_L-PSP"/>
    <property type="match status" value="1"/>
</dbReference>
<sequence length="130" mass="13713">MPPQIVHSPDALPVFPVFSQATISRGMVYVSGNIGCNRDLKTLVDGGVQAQTRAALENMAKVLNAAGSGLEHIVKANVYLTDMANFGAMNEVYAQFFDAKAMPARTCIGVMALPLGADVEIECVAEIAGQ</sequence>
<dbReference type="InterPro" id="IPR006175">
    <property type="entry name" value="YjgF/YER057c/UK114"/>
</dbReference>
<evidence type="ECO:0000256" key="1">
    <source>
        <dbReference type="ARBA" id="ARBA00010552"/>
    </source>
</evidence>
<comment type="similarity">
    <text evidence="1">Belongs to the RutC family.</text>
</comment>
<dbReference type="SUPFAM" id="SSF55298">
    <property type="entry name" value="YjgF-like"/>
    <property type="match status" value="1"/>
</dbReference>
<dbReference type="NCBIfam" id="TIGR00004">
    <property type="entry name" value="Rid family detoxifying hydrolase"/>
    <property type="match status" value="1"/>
</dbReference>
<gene>
    <name evidence="2" type="ORF">PsYK624_025220</name>
</gene>
<proteinExistence type="inferred from homology"/>
<reference evidence="2 3" key="1">
    <citation type="submission" date="2021-08" db="EMBL/GenBank/DDBJ databases">
        <title>Draft Genome Sequence of Phanerochaete sordida strain YK-624.</title>
        <authorList>
            <person name="Mori T."/>
            <person name="Dohra H."/>
            <person name="Suzuki T."/>
            <person name="Kawagishi H."/>
            <person name="Hirai H."/>
        </authorList>
    </citation>
    <scope>NUCLEOTIDE SEQUENCE [LARGE SCALE GENOMIC DNA]</scope>
    <source>
        <strain evidence="2 3">YK-624</strain>
    </source>
</reference>
<dbReference type="PANTHER" id="PTHR11803:SF58">
    <property type="entry name" value="PROTEIN HMF1-RELATED"/>
    <property type="match status" value="1"/>
</dbReference>
<protein>
    <submittedName>
        <fullName evidence="2">Endoribonuclease L-PSP</fullName>
    </submittedName>
</protein>
<accession>A0A9P3LA60</accession>
<dbReference type="GO" id="GO:0019239">
    <property type="term" value="F:deaminase activity"/>
    <property type="evidence" value="ECO:0007669"/>
    <property type="project" value="TreeGrafter"/>
</dbReference>
<organism evidence="2 3">
    <name type="scientific">Phanerochaete sordida</name>
    <dbReference type="NCBI Taxonomy" id="48140"/>
    <lineage>
        <taxon>Eukaryota</taxon>
        <taxon>Fungi</taxon>
        <taxon>Dikarya</taxon>
        <taxon>Basidiomycota</taxon>
        <taxon>Agaricomycotina</taxon>
        <taxon>Agaricomycetes</taxon>
        <taxon>Polyporales</taxon>
        <taxon>Phanerochaetaceae</taxon>
        <taxon>Phanerochaete</taxon>
    </lineage>
</organism>
<dbReference type="InterPro" id="IPR035959">
    <property type="entry name" value="RutC-like_sf"/>
</dbReference>
<dbReference type="AlphaFoldDB" id="A0A9P3LA60"/>
<dbReference type="EMBL" id="BPQB01000004">
    <property type="protein sequence ID" value="GJE86442.1"/>
    <property type="molecule type" value="Genomic_DNA"/>
</dbReference>
<dbReference type="InterPro" id="IPR006056">
    <property type="entry name" value="RidA"/>
</dbReference>
<dbReference type="FunFam" id="3.30.1330.40:FF:000001">
    <property type="entry name" value="L-PSP family endoribonuclease"/>
    <property type="match status" value="1"/>
</dbReference>
<dbReference type="OrthoDB" id="309640at2759"/>